<comment type="subcellular location">
    <subcellularLocation>
        <location evidence="1 7">Cell outer membrane</location>
        <topology evidence="1 7">Multi-pass membrane protein</topology>
    </subcellularLocation>
</comment>
<evidence type="ECO:0000256" key="7">
    <source>
        <dbReference type="PROSITE-ProRule" id="PRU01360"/>
    </source>
</evidence>
<keyword evidence="8" id="KW-0732">Signal</keyword>
<gene>
    <name evidence="10" type="ORF">EKL98_11435</name>
</gene>
<dbReference type="NCBIfam" id="TIGR04057">
    <property type="entry name" value="SusC_RagA_signa"/>
    <property type="match status" value="1"/>
</dbReference>
<keyword evidence="6 7" id="KW-0998">Cell outer membrane</keyword>
<dbReference type="InterPro" id="IPR023997">
    <property type="entry name" value="TonB-dep_OMP_SusC/RagA_CS"/>
</dbReference>
<reference evidence="10 11" key="1">
    <citation type="submission" date="2018-12" db="EMBL/GenBank/DDBJ databases">
        <title>Flavobacterium sp. nov., isolated from glacier ice.</title>
        <authorList>
            <person name="Liu Q."/>
            <person name="Xin Y.-H."/>
        </authorList>
    </citation>
    <scope>NUCLEOTIDE SEQUENCE [LARGE SCALE GENOMIC DNA]</scope>
    <source>
        <strain evidence="10 11">RB1N8</strain>
    </source>
</reference>
<dbReference type="Gene3D" id="2.60.40.1120">
    <property type="entry name" value="Carboxypeptidase-like, regulatory domain"/>
    <property type="match status" value="1"/>
</dbReference>
<dbReference type="EMBL" id="RYDJ01000013">
    <property type="protein sequence ID" value="RTZ03597.1"/>
    <property type="molecule type" value="Genomic_DNA"/>
</dbReference>
<evidence type="ECO:0000256" key="8">
    <source>
        <dbReference type="SAM" id="SignalP"/>
    </source>
</evidence>
<accession>A0A3S0Q7T8</accession>
<evidence type="ECO:0000256" key="2">
    <source>
        <dbReference type="ARBA" id="ARBA00022448"/>
    </source>
</evidence>
<dbReference type="AlphaFoldDB" id="A0A3S0Q7T8"/>
<feature type="domain" description="TonB-dependent receptor plug" evidence="9">
    <location>
        <begin position="154"/>
        <end position="279"/>
    </location>
</feature>
<evidence type="ECO:0000256" key="3">
    <source>
        <dbReference type="ARBA" id="ARBA00022452"/>
    </source>
</evidence>
<keyword evidence="2 7" id="KW-0813">Transport</keyword>
<dbReference type="Gene3D" id="2.170.130.10">
    <property type="entry name" value="TonB-dependent receptor, plug domain"/>
    <property type="match status" value="1"/>
</dbReference>
<dbReference type="InterPro" id="IPR039426">
    <property type="entry name" value="TonB-dep_rcpt-like"/>
</dbReference>
<keyword evidence="5 7" id="KW-0472">Membrane</keyword>
<comment type="similarity">
    <text evidence="7">Belongs to the TonB-dependent receptor family.</text>
</comment>
<evidence type="ECO:0000313" key="11">
    <source>
        <dbReference type="Proteomes" id="UP000280825"/>
    </source>
</evidence>
<evidence type="ECO:0000313" key="10">
    <source>
        <dbReference type="EMBL" id="RTZ03597.1"/>
    </source>
</evidence>
<dbReference type="InterPro" id="IPR008969">
    <property type="entry name" value="CarboxyPept-like_regulatory"/>
</dbReference>
<dbReference type="Pfam" id="PF07715">
    <property type="entry name" value="Plug"/>
    <property type="match status" value="1"/>
</dbReference>
<dbReference type="SUPFAM" id="SSF49464">
    <property type="entry name" value="Carboxypeptidase regulatory domain-like"/>
    <property type="match status" value="1"/>
</dbReference>
<organism evidence="10 11">
    <name type="scientific">Flavobacterium bomense</name>
    <dbReference type="NCBI Taxonomy" id="2497483"/>
    <lineage>
        <taxon>Bacteria</taxon>
        <taxon>Pseudomonadati</taxon>
        <taxon>Bacteroidota</taxon>
        <taxon>Flavobacteriia</taxon>
        <taxon>Flavobacteriales</taxon>
        <taxon>Flavobacteriaceae</taxon>
        <taxon>Flavobacterium</taxon>
    </lineage>
</organism>
<name>A0A3S0Q7T8_9FLAO</name>
<dbReference type="SUPFAM" id="SSF56935">
    <property type="entry name" value="Porins"/>
    <property type="match status" value="1"/>
</dbReference>
<dbReference type="InterPro" id="IPR023996">
    <property type="entry name" value="TonB-dep_OMP_SusC/RagA"/>
</dbReference>
<sequence length="1029" mass="114003">MKKKSVYRSRKPFIYPLIFGIFLNSISPTLAHNPFPNNNKEKERPKIKFCTIVPLWQYKQQNQISGTITDGTSPLPGVTISIKGKATTGTISDFTGQYTLAASPDDTLVFSFMGFKTVTEPINGRKTINIQLKEDATQLQEVKINAGYYSVKESERTGSISKITAKDIEKQPINNPLAAMQGKMSGVNITQATGTPGGGFDIQIRGINSIRTDGNAPLYIVNGVPYSSQSLGSVMTSGNILAGSASPLNNINPSDIESMEVLKDADATAIYGSRGSNGVVLITTKKGKQGKTKFDMNTYSSFGKLTRTMDLLNTAQYLSMRREAFANDGITDYPGYAYDVNGTWDQNRYTNWQKELLGGTANTNNIQTMVSGGNAETQFLLSGTYRNETTVFPGDAKYEKFAFHNSLTHRSIDNRFKMSFTADYATDKNSLPANDLMYQATILAPNAPALYDAQGNLNWENGTWNNPLSYLEGKYAANTTNLIANTVLSYNILENLEIKTNLGYTDYHIFENRTFPSTMYNPAYGLGSEVSTLIINNAKRSSWIIEPQINWKKTVGNSELMLLAGTTFQRQTGQQLAQIGSGFASNSLLHNIAAASYLTITDDQLTIYKYQAFFGRINYNWKSKYIINLTGRRDGSSRFGPGNRFANFGAIGAAWIFSKEAFINNSSFLSFGKLRTSYGTSGNDQIGDYQFLDTYEITGNNYNGTIGIKPTRLFNPSFGWETNKKKEAAIDLGFFNDRIFLTTAYFCNRSSSQLVGVPQPGTTGFSSLQANLNATVQNTGLELELRTVNFRKTAFNWTTTLNLTLPKNKLLEFPDLEGSTYANSLVIGKSLSIQKTYHYTGIDPVTGVYQFEDYNGDGKITGPEDRQWIEDTAPQLFGGFGNQLSYKNWALDFLFQGVKQKGRNYLYTASWVGDFSNQPQAVLNHWPQNGTDAEIQQYTTGANAAALDAYFLYSNSNATISDASYIRLKSISISYTIPKEVTKGGTAKIYLQGQNLLTWTKYKGADPENQSAFYSPPLRQFTFGLNLSF</sequence>
<comment type="caution">
    <text evidence="10">The sequence shown here is derived from an EMBL/GenBank/DDBJ whole genome shotgun (WGS) entry which is preliminary data.</text>
</comment>
<evidence type="ECO:0000256" key="6">
    <source>
        <dbReference type="ARBA" id="ARBA00023237"/>
    </source>
</evidence>
<keyword evidence="3 7" id="KW-1134">Transmembrane beta strand</keyword>
<dbReference type="Gene3D" id="2.40.170.20">
    <property type="entry name" value="TonB-dependent receptor, beta-barrel domain"/>
    <property type="match status" value="1"/>
</dbReference>
<dbReference type="PROSITE" id="PS52016">
    <property type="entry name" value="TONB_DEPENDENT_REC_3"/>
    <property type="match status" value="1"/>
</dbReference>
<dbReference type="InterPro" id="IPR036942">
    <property type="entry name" value="Beta-barrel_TonB_sf"/>
</dbReference>
<protein>
    <submittedName>
        <fullName evidence="10">SusC/RagA family TonB-linked outer membrane protein</fullName>
    </submittedName>
</protein>
<dbReference type="RefSeq" id="WP_126562541.1">
    <property type="nucleotide sequence ID" value="NZ_RYDJ01000013.1"/>
</dbReference>
<dbReference type="InterPro" id="IPR037066">
    <property type="entry name" value="Plug_dom_sf"/>
</dbReference>
<keyword evidence="4 7" id="KW-0812">Transmembrane</keyword>
<feature type="signal peptide" evidence="8">
    <location>
        <begin position="1"/>
        <end position="31"/>
    </location>
</feature>
<keyword evidence="11" id="KW-1185">Reference proteome</keyword>
<evidence type="ECO:0000259" key="9">
    <source>
        <dbReference type="Pfam" id="PF07715"/>
    </source>
</evidence>
<evidence type="ECO:0000256" key="4">
    <source>
        <dbReference type="ARBA" id="ARBA00022692"/>
    </source>
</evidence>
<dbReference type="Pfam" id="PF13715">
    <property type="entry name" value="CarbopepD_reg_2"/>
    <property type="match status" value="1"/>
</dbReference>
<dbReference type="Proteomes" id="UP000280825">
    <property type="component" value="Unassembled WGS sequence"/>
</dbReference>
<dbReference type="InterPro" id="IPR012910">
    <property type="entry name" value="Plug_dom"/>
</dbReference>
<evidence type="ECO:0000256" key="5">
    <source>
        <dbReference type="ARBA" id="ARBA00023136"/>
    </source>
</evidence>
<proteinExistence type="inferred from homology"/>
<dbReference type="GO" id="GO:0009279">
    <property type="term" value="C:cell outer membrane"/>
    <property type="evidence" value="ECO:0007669"/>
    <property type="project" value="UniProtKB-SubCell"/>
</dbReference>
<feature type="chain" id="PRO_5018768344" evidence="8">
    <location>
        <begin position="32"/>
        <end position="1029"/>
    </location>
</feature>
<evidence type="ECO:0000256" key="1">
    <source>
        <dbReference type="ARBA" id="ARBA00004571"/>
    </source>
</evidence>
<dbReference type="NCBIfam" id="TIGR04056">
    <property type="entry name" value="OMP_RagA_SusC"/>
    <property type="match status" value="1"/>
</dbReference>